<evidence type="ECO:0000256" key="1">
    <source>
        <dbReference type="ARBA" id="ARBA00004651"/>
    </source>
</evidence>
<dbReference type="CDD" id="cd12912">
    <property type="entry name" value="PDC2_MCP_like"/>
    <property type="match status" value="1"/>
</dbReference>
<dbReference type="InterPro" id="IPR000160">
    <property type="entry name" value="GGDEF_dom"/>
</dbReference>
<dbReference type="CDD" id="cd18773">
    <property type="entry name" value="PDC1_HK_sensor"/>
    <property type="match status" value="1"/>
</dbReference>
<protein>
    <submittedName>
        <fullName evidence="7">Diguanylate cyclase</fullName>
        <ecNumber evidence="7">2.7.7.65</ecNumber>
    </submittedName>
</protein>
<evidence type="ECO:0000256" key="5">
    <source>
        <dbReference type="ARBA" id="ARBA00023136"/>
    </source>
</evidence>
<keyword evidence="3" id="KW-0812">Transmembrane</keyword>
<dbReference type="SUPFAM" id="SSF55073">
    <property type="entry name" value="Nucleotide cyclase"/>
    <property type="match status" value="1"/>
</dbReference>
<keyword evidence="7" id="KW-0548">Nucleotidyltransferase</keyword>
<evidence type="ECO:0000256" key="3">
    <source>
        <dbReference type="ARBA" id="ARBA00022692"/>
    </source>
</evidence>
<dbReference type="CDD" id="cd01949">
    <property type="entry name" value="GGDEF"/>
    <property type="match status" value="1"/>
</dbReference>
<dbReference type="InterPro" id="IPR050469">
    <property type="entry name" value="Diguanylate_Cyclase"/>
</dbReference>
<dbReference type="EMBL" id="JAUBDI010000006">
    <property type="protein sequence ID" value="MDW0113159.1"/>
    <property type="molecule type" value="Genomic_DNA"/>
</dbReference>
<dbReference type="NCBIfam" id="TIGR00254">
    <property type="entry name" value="GGDEF"/>
    <property type="match status" value="1"/>
</dbReference>
<proteinExistence type="predicted"/>
<evidence type="ECO:0000256" key="2">
    <source>
        <dbReference type="ARBA" id="ARBA00022475"/>
    </source>
</evidence>
<comment type="subcellular location">
    <subcellularLocation>
        <location evidence="1">Cell membrane</location>
        <topology evidence="1">Multi-pass membrane protein</topology>
    </subcellularLocation>
</comment>
<evidence type="ECO:0000313" key="7">
    <source>
        <dbReference type="EMBL" id="MDW0113159.1"/>
    </source>
</evidence>
<gene>
    <name evidence="7" type="ORF">QT711_08165</name>
</gene>
<comment type="caution">
    <text evidence="7">The sequence shown here is derived from an EMBL/GenBank/DDBJ whole genome shotgun (WGS) entry which is preliminary data.</text>
</comment>
<dbReference type="Gene3D" id="3.30.70.270">
    <property type="match status" value="1"/>
</dbReference>
<organism evidence="7 8">
    <name type="scientific">Sporosarcina saromensis</name>
    <dbReference type="NCBI Taxonomy" id="359365"/>
    <lineage>
        <taxon>Bacteria</taxon>
        <taxon>Bacillati</taxon>
        <taxon>Bacillota</taxon>
        <taxon>Bacilli</taxon>
        <taxon>Bacillales</taxon>
        <taxon>Caryophanaceae</taxon>
        <taxon>Sporosarcina</taxon>
    </lineage>
</organism>
<keyword evidence="7" id="KW-0808">Transferase</keyword>
<dbReference type="InterPro" id="IPR029787">
    <property type="entry name" value="Nucleotide_cyclase"/>
</dbReference>
<keyword evidence="2" id="KW-1003">Cell membrane</keyword>
<evidence type="ECO:0000256" key="4">
    <source>
        <dbReference type="ARBA" id="ARBA00022989"/>
    </source>
</evidence>
<keyword evidence="4" id="KW-1133">Transmembrane helix</keyword>
<dbReference type="PROSITE" id="PS50887">
    <property type="entry name" value="GGDEF"/>
    <property type="match status" value="1"/>
</dbReference>
<sequence>MRLSLKYLILGVAMLSLVLTLVSSITSGYRVQKQSLIDNTLETNRAYAEKLSSTTESYLEMTLQTLEVSAKTLAPHMRKEEADSFLIPEADRVKNQTNTFNSIAIVEKGGEILATSPQTLELRGKMLTSKGGMQALEAQKPFISEPYIALTGRLIIFISHPVFDENNNYLGIIGGTIYLKEENILQEVLGEHFYQDGSYVYVVDKTGRIIYHQDKERINDFAPENPVIQDVIKGNSGAMRLTNSKEIDMLAGYAYLPNAEWGIVTQRSTEATLVPVNNMMKEMIVKALPFLFISILIIWYFSKQIALPLQKLATYAESSTESNQEKKISTIRTWYYEAIQLKKALHYSMNFFQDRVNFYLHQSTTDPLTKLWNRRAMDEFLKELTDQEKAYAVVILDIDRFKRVNDTYGHAVGDDVLKFLAKVMQDVTREQDRCCRFGGEEFVIVLPEATEEIAFQVAERLRKKMENTVSPCGEVVTVSLGIATSPHNGTHPKVILEAADESLYEAKRSGRNRTIISQNHKNANA</sequence>
<dbReference type="Proteomes" id="UP001282284">
    <property type="component" value="Unassembled WGS sequence"/>
</dbReference>
<dbReference type="GO" id="GO:0052621">
    <property type="term" value="F:diguanylate cyclase activity"/>
    <property type="evidence" value="ECO:0007669"/>
    <property type="project" value="UniProtKB-EC"/>
</dbReference>
<reference evidence="7 8" key="1">
    <citation type="submission" date="2023-06" db="EMBL/GenBank/DDBJ databases">
        <title>Sporosarcina sp. nov., isolated from Korean traditional fermented seafood 'Jeotgal'.</title>
        <authorList>
            <person name="Yang A.I."/>
            <person name="Shin N.-R."/>
        </authorList>
    </citation>
    <scope>NUCLEOTIDE SEQUENCE [LARGE SCALE GENOMIC DNA]</scope>
    <source>
        <strain evidence="7 8">KCTC13119</strain>
    </source>
</reference>
<dbReference type="PANTHER" id="PTHR45138:SF9">
    <property type="entry name" value="DIGUANYLATE CYCLASE DGCM-RELATED"/>
    <property type="match status" value="1"/>
</dbReference>
<keyword evidence="5" id="KW-0472">Membrane</keyword>
<accession>A0ABU4G856</accession>
<dbReference type="Pfam" id="PF02743">
    <property type="entry name" value="dCache_1"/>
    <property type="match status" value="1"/>
</dbReference>
<dbReference type="RefSeq" id="WP_317943332.1">
    <property type="nucleotide sequence ID" value="NZ_JAUBDI010000006.1"/>
</dbReference>
<evidence type="ECO:0000259" key="6">
    <source>
        <dbReference type="PROSITE" id="PS50887"/>
    </source>
</evidence>
<dbReference type="InterPro" id="IPR043128">
    <property type="entry name" value="Rev_trsase/Diguanyl_cyclase"/>
</dbReference>
<dbReference type="SMART" id="SM00267">
    <property type="entry name" value="GGDEF"/>
    <property type="match status" value="1"/>
</dbReference>
<dbReference type="InterPro" id="IPR033479">
    <property type="entry name" value="dCache_1"/>
</dbReference>
<feature type="domain" description="GGDEF" evidence="6">
    <location>
        <begin position="389"/>
        <end position="519"/>
    </location>
</feature>
<dbReference type="SUPFAM" id="SSF103190">
    <property type="entry name" value="Sensory domain-like"/>
    <property type="match status" value="2"/>
</dbReference>
<dbReference type="InterPro" id="IPR029151">
    <property type="entry name" value="Sensor-like_sf"/>
</dbReference>
<dbReference type="Gene3D" id="3.30.450.20">
    <property type="entry name" value="PAS domain"/>
    <property type="match status" value="1"/>
</dbReference>
<keyword evidence="8" id="KW-1185">Reference proteome</keyword>
<name>A0ABU4G856_9BACL</name>
<dbReference type="PANTHER" id="PTHR45138">
    <property type="entry name" value="REGULATORY COMPONENTS OF SENSORY TRANSDUCTION SYSTEM"/>
    <property type="match status" value="1"/>
</dbReference>
<dbReference type="EC" id="2.7.7.65" evidence="7"/>
<dbReference type="Pfam" id="PF00990">
    <property type="entry name" value="GGDEF"/>
    <property type="match status" value="1"/>
</dbReference>
<evidence type="ECO:0000313" key="8">
    <source>
        <dbReference type="Proteomes" id="UP001282284"/>
    </source>
</evidence>